<gene>
    <name evidence="2" type="ORF">GGR11_000343</name>
</gene>
<dbReference type="Proteomes" id="UP000532936">
    <property type="component" value="Unassembled WGS sequence"/>
</dbReference>
<keyword evidence="1" id="KW-0732">Signal</keyword>
<evidence type="ECO:0000313" key="2">
    <source>
        <dbReference type="EMBL" id="MBB3870829.1"/>
    </source>
</evidence>
<name>A0A7W6A1B0_9CAUL</name>
<dbReference type="RefSeq" id="WP_183195131.1">
    <property type="nucleotide sequence ID" value="NZ_JACIDA010000001.1"/>
</dbReference>
<proteinExistence type="predicted"/>
<accession>A0A7W6A1B0</accession>
<organism evidence="2 3">
    <name type="scientific">Brevundimonas mediterranea</name>
    <dbReference type="NCBI Taxonomy" id="74329"/>
    <lineage>
        <taxon>Bacteria</taxon>
        <taxon>Pseudomonadati</taxon>
        <taxon>Pseudomonadota</taxon>
        <taxon>Alphaproteobacteria</taxon>
        <taxon>Caulobacterales</taxon>
        <taxon>Caulobacteraceae</taxon>
        <taxon>Brevundimonas</taxon>
    </lineage>
</organism>
<reference evidence="2 3" key="1">
    <citation type="submission" date="2020-08" db="EMBL/GenBank/DDBJ databases">
        <title>Genomic Encyclopedia of Type Strains, Phase IV (KMG-IV): sequencing the most valuable type-strain genomes for metagenomic binning, comparative biology and taxonomic classification.</title>
        <authorList>
            <person name="Goeker M."/>
        </authorList>
    </citation>
    <scope>NUCLEOTIDE SEQUENCE [LARGE SCALE GENOMIC DNA]</scope>
    <source>
        <strain evidence="2 3">DSM 14878</strain>
    </source>
</reference>
<feature type="signal peptide" evidence="1">
    <location>
        <begin position="1"/>
        <end position="21"/>
    </location>
</feature>
<evidence type="ECO:0000256" key="1">
    <source>
        <dbReference type="SAM" id="SignalP"/>
    </source>
</evidence>
<sequence length="111" mass="11788">MFDVVLALALLLPQSVPYTVAQTPTGAQAWPPETSVRAPLNALEYPTVLEPVNRSLAALLDDGAKVVSAYVGEKGPIVTVQKRGKVTVCLVIGPDPSTDQNVPTSRCYNLN</sequence>
<comment type="caution">
    <text evidence="2">The sequence shown here is derived from an EMBL/GenBank/DDBJ whole genome shotgun (WGS) entry which is preliminary data.</text>
</comment>
<feature type="chain" id="PRO_5031022100" evidence="1">
    <location>
        <begin position="22"/>
        <end position="111"/>
    </location>
</feature>
<dbReference type="AlphaFoldDB" id="A0A7W6A1B0"/>
<dbReference type="EMBL" id="JACIDA010000001">
    <property type="protein sequence ID" value="MBB3870829.1"/>
    <property type="molecule type" value="Genomic_DNA"/>
</dbReference>
<evidence type="ECO:0000313" key="3">
    <source>
        <dbReference type="Proteomes" id="UP000532936"/>
    </source>
</evidence>
<protein>
    <submittedName>
        <fullName evidence="2">Uncharacterized protein</fullName>
    </submittedName>
</protein>